<dbReference type="PRINTS" id="PR00032">
    <property type="entry name" value="HTHARAC"/>
</dbReference>
<dbReference type="Pfam" id="PF12833">
    <property type="entry name" value="HTH_18"/>
    <property type="match status" value="1"/>
</dbReference>
<proteinExistence type="predicted"/>
<dbReference type="GO" id="GO:0003700">
    <property type="term" value="F:DNA-binding transcription factor activity"/>
    <property type="evidence" value="ECO:0007669"/>
    <property type="project" value="InterPro"/>
</dbReference>
<keyword evidence="1" id="KW-0547">Nucleotide-binding</keyword>
<evidence type="ECO:0000256" key="4">
    <source>
        <dbReference type="ARBA" id="ARBA00023125"/>
    </source>
</evidence>
<dbReference type="KEGG" id="tact:SG35_022585"/>
<dbReference type="PROSITE" id="PS01124">
    <property type="entry name" value="HTH_ARAC_FAMILY_2"/>
    <property type="match status" value="1"/>
</dbReference>
<protein>
    <submittedName>
        <fullName evidence="8">Helix-turn-helix domain-containing protein</fullName>
    </submittedName>
</protein>
<dbReference type="GO" id="GO:0005524">
    <property type="term" value="F:ATP binding"/>
    <property type="evidence" value="ECO:0007669"/>
    <property type="project" value="UniProtKB-KW"/>
</dbReference>
<dbReference type="Pfam" id="PF00158">
    <property type="entry name" value="Sigma54_activat"/>
    <property type="match status" value="1"/>
</dbReference>
<dbReference type="Pfam" id="PF25601">
    <property type="entry name" value="AAA_lid_14"/>
    <property type="match status" value="1"/>
</dbReference>
<keyword evidence="5" id="KW-0804">Transcription</keyword>
<evidence type="ECO:0000256" key="3">
    <source>
        <dbReference type="ARBA" id="ARBA00023015"/>
    </source>
</evidence>
<evidence type="ECO:0000256" key="2">
    <source>
        <dbReference type="ARBA" id="ARBA00022840"/>
    </source>
</evidence>
<organism evidence="8 9">
    <name type="scientific">Thalassomonas actiniarum</name>
    <dbReference type="NCBI Taxonomy" id="485447"/>
    <lineage>
        <taxon>Bacteria</taxon>
        <taxon>Pseudomonadati</taxon>
        <taxon>Pseudomonadota</taxon>
        <taxon>Gammaproteobacteria</taxon>
        <taxon>Alteromonadales</taxon>
        <taxon>Colwelliaceae</taxon>
        <taxon>Thalassomonas</taxon>
    </lineage>
</organism>
<feature type="domain" description="Sigma-54 factor interaction" evidence="7">
    <location>
        <begin position="129"/>
        <end position="341"/>
    </location>
</feature>
<keyword evidence="2" id="KW-0067">ATP-binding</keyword>
<dbReference type="InterPro" id="IPR058031">
    <property type="entry name" value="AAA_lid_NorR"/>
</dbReference>
<evidence type="ECO:0000313" key="8">
    <source>
        <dbReference type="EMBL" id="WDD98042.1"/>
    </source>
</evidence>
<dbReference type="SMART" id="SM00342">
    <property type="entry name" value="HTH_ARAC"/>
    <property type="match status" value="1"/>
</dbReference>
<dbReference type="Gene3D" id="3.40.50.300">
    <property type="entry name" value="P-loop containing nucleotide triphosphate hydrolases"/>
    <property type="match status" value="1"/>
</dbReference>
<accession>A0AAE9YR63</accession>
<dbReference type="Proteomes" id="UP000032568">
    <property type="component" value="Chromosome"/>
</dbReference>
<reference evidence="8 9" key="2">
    <citation type="journal article" date="2022" name="Mar. Drugs">
        <title>Bioassay-Guided Fractionation Leads to the Detection of Cholic Acid Generated by the Rare Thalassomonas sp.</title>
        <authorList>
            <person name="Pheiffer F."/>
            <person name="Schneider Y.K."/>
            <person name="Hansen E.H."/>
            <person name="Andersen J.H."/>
            <person name="Isaksson J."/>
            <person name="Busche T."/>
            <person name="R C."/>
            <person name="Kalinowski J."/>
            <person name="Zyl L.V."/>
            <person name="Trindade M."/>
        </authorList>
    </citation>
    <scope>NUCLEOTIDE SEQUENCE [LARGE SCALE GENOMIC DNA]</scope>
    <source>
        <strain evidence="8 9">A5K-106</strain>
    </source>
</reference>
<dbReference type="InterPro" id="IPR020449">
    <property type="entry name" value="Tscrpt_reg_AraC-type_HTH"/>
</dbReference>
<dbReference type="Gene3D" id="1.10.10.60">
    <property type="entry name" value="Homeodomain-like"/>
    <property type="match status" value="2"/>
</dbReference>
<dbReference type="SUPFAM" id="SSF52540">
    <property type="entry name" value="P-loop containing nucleoside triphosphate hydrolases"/>
    <property type="match status" value="1"/>
</dbReference>
<dbReference type="PROSITE" id="PS50045">
    <property type="entry name" value="SIGMA54_INTERACT_4"/>
    <property type="match status" value="1"/>
</dbReference>
<gene>
    <name evidence="8" type="ORF">SG35_022585</name>
</gene>
<dbReference type="InterPro" id="IPR002078">
    <property type="entry name" value="Sigma_54_int"/>
</dbReference>
<reference evidence="8 9" key="1">
    <citation type="journal article" date="2015" name="Genome Announc.">
        <title>Draft Genome Sequences of Marine Isolates of Thalassomonas viridans and Thalassomonas actiniarum.</title>
        <authorList>
            <person name="Olonade I."/>
            <person name="van Zyl L.J."/>
            <person name="Trindade M."/>
        </authorList>
    </citation>
    <scope>NUCLEOTIDE SEQUENCE [LARGE SCALE GENOMIC DNA]</scope>
    <source>
        <strain evidence="8 9">A5K-106</strain>
    </source>
</reference>
<dbReference type="PANTHER" id="PTHR32071">
    <property type="entry name" value="TRANSCRIPTIONAL REGULATORY PROTEIN"/>
    <property type="match status" value="1"/>
</dbReference>
<keyword evidence="4" id="KW-0238">DNA-binding</keyword>
<keyword evidence="9" id="KW-1185">Reference proteome</keyword>
<evidence type="ECO:0000256" key="5">
    <source>
        <dbReference type="ARBA" id="ARBA00023163"/>
    </source>
</evidence>
<dbReference type="InterPro" id="IPR009057">
    <property type="entry name" value="Homeodomain-like_sf"/>
</dbReference>
<evidence type="ECO:0000259" key="6">
    <source>
        <dbReference type="PROSITE" id="PS01124"/>
    </source>
</evidence>
<dbReference type="InterPro" id="IPR027417">
    <property type="entry name" value="P-loop_NTPase"/>
</dbReference>
<keyword evidence="3" id="KW-0805">Transcription regulation</keyword>
<dbReference type="AlphaFoldDB" id="A0AAE9YR63"/>
<dbReference type="SUPFAM" id="SSF46689">
    <property type="entry name" value="Homeodomain-like"/>
    <property type="match status" value="2"/>
</dbReference>
<dbReference type="EMBL" id="CP059735">
    <property type="protein sequence ID" value="WDD98042.1"/>
    <property type="molecule type" value="Genomic_DNA"/>
</dbReference>
<evidence type="ECO:0000313" key="9">
    <source>
        <dbReference type="Proteomes" id="UP000032568"/>
    </source>
</evidence>
<dbReference type="Gene3D" id="1.10.8.60">
    <property type="match status" value="1"/>
</dbReference>
<feature type="domain" description="HTH araC/xylS-type" evidence="6">
    <location>
        <begin position="402"/>
        <end position="501"/>
    </location>
</feature>
<dbReference type="GO" id="GO:0043565">
    <property type="term" value="F:sequence-specific DNA binding"/>
    <property type="evidence" value="ECO:0007669"/>
    <property type="project" value="InterPro"/>
</dbReference>
<evidence type="ECO:0000256" key="1">
    <source>
        <dbReference type="ARBA" id="ARBA00022741"/>
    </source>
</evidence>
<sequence length="503" mass="57559">MPDFLELSSTRNTCANQHPLMQQINSTLSNANFKDAAIQLYKTELHTQTDTPLDFTFGQGRQTLKNPGISYPILYQRTKIGDLHLHQSQQAQEYDESHLPFITKKLALLIKRHQANTLSSRFLGKDLSLTGYSEHVLKLDAFIEKASSTSYPVIINGEFGSEKLSVASAIHYNSQLRYKPFIEINCSTPSTEEFQRNLIISFEKAQGGSIFLHGIDELSFPQQNLLTELLAASTEPGLSGIKVKNVTNVRLMVSTTRDLTEMIRNNEFSRHLHEKFNFLAIRIPSLNERKEDIPFILEKLLEKYKLFEEQGFCDEVKKILSEYHWPGNHAELERVVARLMTLSSANPINRSELEKHAPELLTNRVSQALTAKSSADTLPFELIPCLLNKDYQQFSRLHTGLQKALKYLAENYCNSISLPELAQNAFISPSHLSYLFKFYLKQSFKQIVSELRIERAKQIFISSPHARITDVSLDVGFGDLSHFEKIFKRYTQMTPREYKNSNT</sequence>
<evidence type="ECO:0000259" key="7">
    <source>
        <dbReference type="PROSITE" id="PS50045"/>
    </source>
</evidence>
<name>A0AAE9YR63_9GAMM</name>
<dbReference type="InterPro" id="IPR018060">
    <property type="entry name" value="HTH_AraC"/>
</dbReference>